<sequence length="113" mass="12698">MPSVSGPSQHPQPNVYVMNKELKIDIPTLFDKKEDDLLPVDCILELEQCHKEKKRSMRYEEGGDAQYLDTLVSPRILKITEKKHKILVGADGPRSSPLAQTDDFSSSESNDDA</sequence>
<organism evidence="3 4">
    <name type="scientific">Lichtheimia corymbifera JMRC:FSU:9682</name>
    <dbReference type="NCBI Taxonomy" id="1263082"/>
    <lineage>
        <taxon>Eukaryota</taxon>
        <taxon>Fungi</taxon>
        <taxon>Fungi incertae sedis</taxon>
        <taxon>Mucoromycota</taxon>
        <taxon>Mucoromycotina</taxon>
        <taxon>Mucoromycetes</taxon>
        <taxon>Mucorales</taxon>
        <taxon>Lichtheimiaceae</taxon>
        <taxon>Lichtheimia</taxon>
    </lineage>
</organism>
<reference evidence="3 4" key="1">
    <citation type="submission" date="2013-08" db="EMBL/GenBank/DDBJ databases">
        <title>Gene expansion shapes genome architecture in the human pathogen Lichtheimia corymbifera: an evolutionary genomics analysis in the ancient terrestrial Mucorales (Mucoromycotina).</title>
        <authorList>
            <person name="Schwartze V.U."/>
            <person name="Winter S."/>
            <person name="Shelest E."/>
            <person name="Marcet-Houben M."/>
            <person name="Horn F."/>
            <person name="Wehner S."/>
            <person name="Hoffmann K."/>
            <person name="Riege K."/>
            <person name="Sammeth M."/>
            <person name="Nowrousian M."/>
            <person name="Valiante V."/>
            <person name="Linde J."/>
            <person name="Jacobsen I.D."/>
            <person name="Marz M."/>
            <person name="Brakhage A.A."/>
            <person name="Gabaldon T."/>
            <person name="Bocker S."/>
            <person name="Voigt K."/>
        </authorList>
    </citation>
    <scope>NUCLEOTIDE SEQUENCE [LARGE SCALE GENOMIC DNA]</scope>
    <source>
        <strain evidence="3">FSU 9682</strain>
        <strain evidence="4">JMRC:FSU:9682</strain>
    </source>
</reference>
<accession>A0A068S2P6</accession>
<dbReference type="VEuPathDB" id="FungiDB:LCOR_03845.1"/>
<evidence type="ECO:0000313" key="3">
    <source>
        <dbReference type="EMBL" id="CDH56122.1"/>
    </source>
</evidence>
<keyword evidence="4" id="KW-1185">Reference proteome</keyword>
<comment type="caution">
    <text evidence="3">The sequence shown here is derived from an EMBL/GenBank/DDBJ whole genome shotgun (WGS) entry which is preliminary data.</text>
</comment>
<evidence type="ECO:0000313" key="2">
    <source>
        <dbReference type="EMBL" id="CDH52365.1"/>
    </source>
</evidence>
<proteinExistence type="predicted"/>
<dbReference type="OrthoDB" id="2206777at2759"/>
<dbReference type="VEuPathDB" id="FungiDB:LCOR_07206.1"/>
<feature type="compositionally biased region" description="Polar residues" evidence="1">
    <location>
        <begin position="97"/>
        <end position="113"/>
    </location>
</feature>
<gene>
    <name evidence="2" type="ORF">LCOR_03845.1</name>
    <name evidence="3" type="ORF">LCOR_07206.1</name>
</gene>
<dbReference type="EMBL" id="CBTN010000013">
    <property type="protein sequence ID" value="CDH52365.1"/>
    <property type="molecule type" value="Genomic_DNA"/>
</dbReference>
<dbReference type="AlphaFoldDB" id="A0A068S2P6"/>
<name>A0A068S2P6_9FUNG</name>
<evidence type="ECO:0000256" key="1">
    <source>
        <dbReference type="SAM" id="MobiDB-lite"/>
    </source>
</evidence>
<dbReference type="Proteomes" id="UP000027586">
    <property type="component" value="Unassembled WGS sequence"/>
</dbReference>
<feature type="region of interest" description="Disordered" evidence="1">
    <location>
        <begin position="88"/>
        <end position="113"/>
    </location>
</feature>
<dbReference type="EMBL" id="CBTN010000035">
    <property type="protein sequence ID" value="CDH56122.1"/>
    <property type="molecule type" value="Genomic_DNA"/>
</dbReference>
<protein>
    <submittedName>
        <fullName evidence="3">Uncharacterized protein</fullName>
    </submittedName>
</protein>
<evidence type="ECO:0000313" key="4">
    <source>
        <dbReference type="Proteomes" id="UP000027586"/>
    </source>
</evidence>